<accession>A0AAD4CV18</accession>
<keyword evidence="3" id="KW-0560">Oxidoreductase</keyword>
<dbReference type="CDD" id="cd05233">
    <property type="entry name" value="SDR_c"/>
    <property type="match status" value="1"/>
</dbReference>
<name>A0AAD4CV18_ASPNN</name>
<dbReference type="InterPro" id="IPR020904">
    <property type="entry name" value="Sc_DH/Rdtase_CS"/>
</dbReference>
<dbReference type="Gene3D" id="3.40.50.720">
    <property type="entry name" value="NAD(P)-binding Rossmann-like Domain"/>
    <property type="match status" value="1"/>
</dbReference>
<dbReference type="SUPFAM" id="SSF51735">
    <property type="entry name" value="NAD(P)-binding Rossmann-fold domains"/>
    <property type="match status" value="1"/>
</dbReference>
<dbReference type="GO" id="GO:0016491">
    <property type="term" value="F:oxidoreductase activity"/>
    <property type="evidence" value="ECO:0007669"/>
    <property type="project" value="UniProtKB-KW"/>
</dbReference>
<dbReference type="InterPro" id="IPR036291">
    <property type="entry name" value="NAD(P)-bd_dom_sf"/>
</dbReference>
<organism evidence="4 5">
    <name type="scientific">Aspergillus nanangensis</name>
    <dbReference type="NCBI Taxonomy" id="2582783"/>
    <lineage>
        <taxon>Eukaryota</taxon>
        <taxon>Fungi</taxon>
        <taxon>Dikarya</taxon>
        <taxon>Ascomycota</taxon>
        <taxon>Pezizomycotina</taxon>
        <taxon>Eurotiomycetes</taxon>
        <taxon>Eurotiomycetidae</taxon>
        <taxon>Eurotiales</taxon>
        <taxon>Aspergillaceae</taxon>
        <taxon>Aspergillus</taxon>
        <taxon>Aspergillus subgen. Circumdati</taxon>
    </lineage>
</organism>
<evidence type="ECO:0000256" key="2">
    <source>
        <dbReference type="ARBA" id="ARBA00022857"/>
    </source>
</evidence>
<dbReference type="PRINTS" id="PR00081">
    <property type="entry name" value="GDHRDH"/>
</dbReference>
<dbReference type="PROSITE" id="PS00061">
    <property type="entry name" value="ADH_SHORT"/>
    <property type="match status" value="1"/>
</dbReference>
<evidence type="ECO:0000313" key="5">
    <source>
        <dbReference type="Proteomes" id="UP001194746"/>
    </source>
</evidence>
<evidence type="ECO:0000313" key="4">
    <source>
        <dbReference type="EMBL" id="KAF9893255.1"/>
    </source>
</evidence>
<dbReference type="PANTHER" id="PTHR43618:SF18">
    <property type="entry name" value="SHORT CHAIN DEHYDROGENASE_REDUCTASE FAMILY (AFU_ORTHOLOGUE AFUA_5G12480)"/>
    <property type="match status" value="1"/>
</dbReference>
<evidence type="ECO:0000256" key="1">
    <source>
        <dbReference type="ARBA" id="ARBA00006484"/>
    </source>
</evidence>
<dbReference type="EMBL" id="VCAU01000008">
    <property type="protein sequence ID" value="KAF9893255.1"/>
    <property type="molecule type" value="Genomic_DNA"/>
</dbReference>
<evidence type="ECO:0008006" key="6">
    <source>
        <dbReference type="Google" id="ProtNLM"/>
    </source>
</evidence>
<keyword evidence="5" id="KW-1185">Reference proteome</keyword>
<dbReference type="GO" id="GO:0044550">
    <property type="term" value="P:secondary metabolite biosynthetic process"/>
    <property type="evidence" value="ECO:0007669"/>
    <property type="project" value="UniProtKB-ARBA"/>
</dbReference>
<protein>
    <recommendedName>
        <fullName evidence="6">Short chain dehydrogenase/reductase family</fullName>
    </recommendedName>
</protein>
<reference evidence="4" key="1">
    <citation type="journal article" date="2019" name="Beilstein J. Org. Chem.">
        <title>Nanangenines: drimane sesquiterpenoids as the dominant metabolite cohort of a novel Australian fungus, Aspergillus nanangensis.</title>
        <authorList>
            <person name="Lacey H.J."/>
            <person name="Gilchrist C.L.M."/>
            <person name="Crombie A."/>
            <person name="Kalaitzis J.A."/>
            <person name="Vuong D."/>
            <person name="Rutledge P.J."/>
            <person name="Turner P."/>
            <person name="Pitt J.I."/>
            <person name="Lacey E."/>
            <person name="Chooi Y.H."/>
            <person name="Piggott A.M."/>
        </authorList>
    </citation>
    <scope>NUCLEOTIDE SEQUENCE</scope>
    <source>
        <strain evidence="4">MST-FP2251</strain>
    </source>
</reference>
<dbReference type="PANTHER" id="PTHR43618">
    <property type="entry name" value="7-ALPHA-HYDROXYSTEROID DEHYDROGENASE"/>
    <property type="match status" value="1"/>
</dbReference>
<dbReference type="Pfam" id="PF00106">
    <property type="entry name" value="adh_short"/>
    <property type="match status" value="1"/>
</dbReference>
<proteinExistence type="inferred from homology"/>
<dbReference type="Proteomes" id="UP001194746">
    <property type="component" value="Unassembled WGS sequence"/>
</dbReference>
<dbReference type="InterPro" id="IPR002347">
    <property type="entry name" value="SDR_fam"/>
</dbReference>
<sequence>MSHLQSSHLFSVNGLVVVLTGGGSGLGRTMATALAVNGASKVFILGRREDALKETAAQHPGTIIPVPADVTSKASLEAAYATISAQTDYVNVLIANSGIEGPAARMPPANADGSPPTLAQIRDHLWAIPSEDFTKTLDVNVTGAYYTILAFLPLLEAANKRRPAPQKNVMSPPLAQVIITSSIAGFSRKVPAGISYNMSKAAVNHLVKLLSTFFSEYGIRVNGIAPGLYHSDMSSRNFAEGDKGVSDGSFSHDAIPITRGGSDEDIAGLTLFLASASGGYINGNIMLTDGGRLAVMPAAY</sequence>
<keyword evidence="2" id="KW-0521">NADP</keyword>
<comment type="similarity">
    <text evidence="1">Belongs to the short-chain dehydrogenases/reductases (SDR) family.</text>
</comment>
<dbReference type="AlphaFoldDB" id="A0AAD4CV18"/>
<dbReference type="InterPro" id="IPR052178">
    <property type="entry name" value="Sec_Metab_Biosynth_SDR"/>
</dbReference>
<reference evidence="4" key="2">
    <citation type="submission" date="2020-02" db="EMBL/GenBank/DDBJ databases">
        <authorList>
            <person name="Gilchrist C.L.M."/>
            <person name="Chooi Y.-H."/>
        </authorList>
    </citation>
    <scope>NUCLEOTIDE SEQUENCE</scope>
    <source>
        <strain evidence="4">MST-FP2251</strain>
    </source>
</reference>
<comment type="caution">
    <text evidence="4">The sequence shown here is derived from an EMBL/GenBank/DDBJ whole genome shotgun (WGS) entry which is preliminary data.</text>
</comment>
<evidence type="ECO:0000256" key="3">
    <source>
        <dbReference type="ARBA" id="ARBA00023002"/>
    </source>
</evidence>
<gene>
    <name evidence="4" type="ORF">FE257_011685</name>
</gene>